<evidence type="ECO:0000256" key="1">
    <source>
        <dbReference type="ARBA" id="ARBA00008324"/>
    </source>
</evidence>
<name>A0ABW4NYR5_9NOCA</name>
<dbReference type="InterPro" id="IPR006683">
    <property type="entry name" value="Thioestr_dom"/>
</dbReference>
<dbReference type="PANTHER" id="PTHR43240">
    <property type="entry name" value="1,4-DIHYDROXY-2-NAPHTHOYL-COA THIOESTERASE 1"/>
    <property type="match status" value="1"/>
</dbReference>
<proteinExistence type="inferred from homology"/>
<comment type="caution">
    <text evidence="4">The sequence shown here is derived from an EMBL/GenBank/DDBJ whole genome shotgun (WGS) entry which is preliminary data.</text>
</comment>
<dbReference type="Pfam" id="PF03061">
    <property type="entry name" value="4HBT"/>
    <property type="match status" value="1"/>
</dbReference>
<dbReference type="CDD" id="cd03443">
    <property type="entry name" value="PaaI_thioesterase"/>
    <property type="match status" value="1"/>
</dbReference>
<gene>
    <name evidence="4" type="ORF">ACFSJG_01935</name>
</gene>
<reference evidence="5" key="1">
    <citation type="journal article" date="2019" name="Int. J. Syst. Evol. Microbiol.">
        <title>The Global Catalogue of Microorganisms (GCM) 10K type strain sequencing project: providing services to taxonomists for standard genome sequencing and annotation.</title>
        <authorList>
            <consortium name="The Broad Institute Genomics Platform"/>
            <consortium name="The Broad Institute Genome Sequencing Center for Infectious Disease"/>
            <person name="Wu L."/>
            <person name="Ma J."/>
        </authorList>
    </citation>
    <scope>NUCLEOTIDE SEQUENCE [LARGE SCALE GENOMIC DNA]</scope>
    <source>
        <strain evidence="5">DT72</strain>
    </source>
</reference>
<feature type="domain" description="Thioesterase" evidence="3">
    <location>
        <begin position="35"/>
        <end position="113"/>
    </location>
</feature>
<dbReference type="InterPro" id="IPR003736">
    <property type="entry name" value="PAAI_dom"/>
</dbReference>
<dbReference type="Proteomes" id="UP001597286">
    <property type="component" value="Unassembled WGS sequence"/>
</dbReference>
<keyword evidence="2 4" id="KW-0378">Hydrolase</keyword>
<evidence type="ECO:0000313" key="4">
    <source>
        <dbReference type="EMBL" id="MFD1810961.1"/>
    </source>
</evidence>
<dbReference type="RefSeq" id="WP_378483520.1">
    <property type="nucleotide sequence ID" value="NZ_JBHUFB010000003.1"/>
</dbReference>
<dbReference type="EC" id="3.1.2.-" evidence="4"/>
<dbReference type="SUPFAM" id="SSF54637">
    <property type="entry name" value="Thioesterase/thiol ester dehydrase-isomerase"/>
    <property type="match status" value="1"/>
</dbReference>
<dbReference type="EMBL" id="JBHUFB010000003">
    <property type="protein sequence ID" value="MFD1810961.1"/>
    <property type="molecule type" value="Genomic_DNA"/>
</dbReference>
<accession>A0ABW4NYR5</accession>
<organism evidence="4 5">
    <name type="scientific">Rhodococcus gannanensis</name>
    <dbReference type="NCBI Taxonomy" id="1960308"/>
    <lineage>
        <taxon>Bacteria</taxon>
        <taxon>Bacillati</taxon>
        <taxon>Actinomycetota</taxon>
        <taxon>Actinomycetes</taxon>
        <taxon>Mycobacteriales</taxon>
        <taxon>Nocardiaceae</taxon>
        <taxon>Rhodococcus</taxon>
    </lineage>
</organism>
<dbReference type="NCBIfam" id="TIGR00369">
    <property type="entry name" value="unchar_dom_1"/>
    <property type="match status" value="1"/>
</dbReference>
<evidence type="ECO:0000313" key="5">
    <source>
        <dbReference type="Proteomes" id="UP001597286"/>
    </source>
</evidence>
<comment type="similarity">
    <text evidence="1">Belongs to the thioesterase PaaI family.</text>
</comment>
<dbReference type="GO" id="GO:0016787">
    <property type="term" value="F:hydrolase activity"/>
    <property type="evidence" value="ECO:0007669"/>
    <property type="project" value="UniProtKB-KW"/>
</dbReference>
<dbReference type="PANTHER" id="PTHR43240:SF5">
    <property type="entry name" value="1,4-DIHYDROXY-2-NAPHTHOYL-COA THIOESTERASE 1"/>
    <property type="match status" value="1"/>
</dbReference>
<sequence>MTTGFNDHLGFTITESGPERVAATVVLGPEHHQPFGIVHGGVYCAIVETLASIGGSEYWTGPGRTVVGVNNNTDFLRAVSEGTLSAEALPIHRGRTQQLWAVTLTGEDGKLVARGQVRLANLERPAE</sequence>
<keyword evidence="5" id="KW-1185">Reference proteome</keyword>
<dbReference type="Gene3D" id="3.10.129.10">
    <property type="entry name" value="Hotdog Thioesterase"/>
    <property type="match status" value="1"/>
</dbReference>
<protein>
    <submittedName>
        <fullName evidence="4">PaaI family thioesterase</fullName>
        <ecNumber evidence="4">3.1.2.-</ecNumber>
    </submittedName>
</protein>
<evidence type="ECO:0000256" key="2">
    <source>
        <dbReference type="ARBA" id="ARBA00022801"/>
    </source>
</evidence>
<dbReference type="InterPro" id="IPR029069">
    <property type="entry name" value="HotDog_dom_sf"/>
</dbReference>
<evidence type="ECO:0000259" key="3">
    <source>
        <dbReference type="Pfam" id="PF03061"/>
    </source>
</evidence>